<name>A0A1F4SVR5_UNCSA</name>
<dbReference type="STRING" id="1802579.A2310_04160"/>
<proteinExistence type="predicted"/>
<accession>A0A1F4SVR5</accession>
<evidence type="ECO:0000313" key="2">
    <source>
        <dbReference type="Proteomes" id="UP000178417"/>
    </source>
</evidence>
<dbReference type="EMBL" id="MEUB01000014">
    <property type="protein sequence ID" value="OGC23793.1"/>
    <property type="molecule type" value="Genomic_DNA"/>
</dbReference>
<sequence>MNLMSLSGFEEWQTYDKKYSDMELSAFFPSQGDLVQTTRKSGSCFLICITNCCDIDNEKYERLSFIEAVTIYRFLRDRYIKDKIKDSNAKIKSGENFSTETIEQIKNSANKKAIDEYYSANNKRAELKSIFENRPEEFRYIFIPHYKEYFNKDLIVDLQRMTSFVLINKDNPASINERIIEKKDKIKVIHAKLNYLFRDYILQRLGAYISRVSLPSFKKLDKNYDQGFWFQVFDRAINDVA</sequence>
<gene>
    <name evidence="1" type="ORF">A2310_04160</name>
</gene>
<dbReference type="Proteomes" id="UP000178417">
    <property type="component" value="Unassembled WGS sequence"/>
</dbReference>
<organism evidence="1 2">
    <name type="scientific">candidate division WOR-1 bacterium RIFOXYB2_FULL_37_13</name>
    <dbReference type="NCBI Taxonomy" id="1802579"/>
    <lineage>
        <taxon>Bacteria</taxon>
        <taxon>Bacillati</taxon>
        <taxon>Saganbacteria</taxon>
    </lineage>
</organism>
<protein>
    <submittedName>
        <fullName evidence="1">Uncharacterized protein</fullName>
    </submittedName>
</protein>
<reference evidence="1 2" key="1">
    <citation type="journal article" date="2016" name="Nat. Commun.">
        <title>Thousands of microbial genomes shed light on interconnected biogeochemical processes in an aquifer system.</title>
        <authorList>
            <person name="Anantharaman K."/>
            <person name="Brown C.T."/>
            <person name="Hug L.A."/>
            <person name="Sharon I."/>
            <person name="Castelle C.J."/>
            <person name="Probst A.J."/>
            <person name="Thomas B.C."/>
            <person name="Singh A."/>
            <person name="Wilkins M.J."/>
            <person name="Karaoz U."/>
            <person name="Brodie E.L."/>
            <person name="Williams K.H."/>
            <person name="Hubbard S.S."/>
            <person name="Banfield J.F."/>
        </authorList>
    </citation>
    <scope>NUCLEOTIDE SEQUENCE [LARGE SCALE GENOMIC DNA]</scope>
</reference>
<comment type="caution">
    <text evidence="1">The sequence shown here is derived from an EMBL/GenBank/DDBJ whole genome shotgun (WGS) entry which is preliminary data.</text>
</comment>
<dbReference type="AlphaFoldDB" id="A0A1F4SVR5"/>
<evidence type="ECO:0000313" key="1">
    <source>
        <dbReference type="EMBL" id="OGC23793.1"/>
    </source>
</evidence>